<accession>A0ABW0TBQ8</accession>
<evidence type="ECO:0000313" key="1">
    <source>
        <dbReference type="EMBL" id="MFC5586133.1"/>
    </source>
</evidence>
<gene>
    <name evidence="1" type="ORF">ACFPOD_13525</name>
</gene>
<reference evidence="2" key="1">
    <citation type="journal article" date="2019" name="Int. J. Syst. Evol. Microbiol.">
        <title>The Global Catalogue of Microorganisms (GCM) 10K type strain sequencing project: providing services to taxonomists for standard genome sequencing and annotation.</title>
        <authorList>
            <consortium name="The Broad Institute Genomics Platform"/>
            <consortium name="The Broad Institute Genome Sequencing Center for Infectious Disease"/>
            <person name="Wu L."/>
            <person name="Ma J."/>
        </authorList>
    </citation>
    <scope>NUCLEOTIDE SEQUENCE [LARGE SCALE GENOMIC DNA]</scope>
    <source>
        <strain evidence="2">JCM 3366</strain>
    </source>
</reference>
<evidence type="ECO:0000313" key="2">
    <source>
        <dbReference type="Proteomes" id="UP001596107"/>
    </source>
</evidence>
<dbReference type="Proteomes" id="UP001596107">
    <property type="component" value="Unassembled WGS sequence"/>
</dbReference>
<keyword evidence="2" id="KW-1185">Reference proteome</keyword>
<sequence length="175" mass="18991">MEKLAYAVIGASFGVALMAILPLVQGGDTPPLQSVNAMEMTSDTNSPATARMQMNAMAEHSHPPREVAPDGPVPSVTHLMFPDVMDGYNVQILPVNFAFTPADINREVQDNEGHAHIYVNGMKISRVYGQWFHLPAKLLKPGLNEVTVTLNANDHSEWALDGVPISSTFQVKVAN</sequence>
<protein>
    <submittedName>
        <fullName evidence="1">Uncharacterized protein</fullName>
    </submittedName>
</protein>
<proteinExistence type="predicted"/>
<dbReference type="EMBL" id="JBHSNB010000002">
    <property type="protein sequence ID" value="MFC5586133.1"/>
    <property type="molecule type" value="Genomic_DNA"/>
</dbReference>
<comment type="caution">
    <text evidence="1">The sequence shown here is derived from an EMBL/GenBank/DDBJ whole genome shotgun (WGS) entry which is preliminary data.</text>
</comment>
<name>A0ABW0TBQ8_9HYPH</name>
<organism evidence="1 2">
    <name type="scientific">Nitratireductor kimnyeongensis</name>
    <dbReference type="NCBI Taxonomy" id="430679"/>
    <lineage>
        <taxon>Bacteria</taxon>
        <taxon>Pseudomonadati</taxon>
        <taxon>Pseudomonadota</taxon>
        <taxon>Alphaproteobacteria</taxon>
        <taxon>Hyphomicrobiales</taxon>
        <taxon>Phyllobacteriaceae</taxon>
        <taxon>Nitratireductor</taxon>
    </lineage>
</organism>
<dbReference type="RefSeq" id="WP_223020656.1">
    <property type="nucleotide sequence ID" value="NZ_CP078143.1"/>
</dbReference>